<dbReference type="Proteomes" id="UP001597340">
    <property type="component" value="Unassembled WGS sequence"/>
</dbReference>
<gene>
    <name evidence="1" type="ORF">ACFQ5D_12760</name>
</gene>
<comment type="caution">
    <text evidence="1">The sequence shown here is derived from an EMBL/GenBank/DDBJ whole genome shotgun (WGS) entry which is preliminary data.</text>
</comment>
<dbReference type="Gene3D" id="1.10.357.10">
    <property type="entry name" value="Tetracycline Repressor, domain 2"/>
    <property type="match status" value="1"/>
</dbReference>
<evidence type="ECO:0000313" key="2">
    <source>
        <dbReference type="Proteomes" id="UP001597340"/>
    </source>
</evidence>
<keyword evidence="2" id="KW-1185">Reference proteome</keyword>
<proteinExistence type="predicted"/>
<dbReference type="EMBL" id="JBHTNZ010000015">
    <property type="protein sequence ID" value="MFD1462252.1"/>
    <property type="molecule type" value="Genomic_DNA"/>
</dbReference>
<evidence type="ECO:0000313" key="1">
    <source>
        <dbReference type="EMBL" id="MFD1462252.1"/>
    </source>
</evidence>
<organism evidence="1 2">
    <name type="scientific">Paenibacillus farraposensis</name>
    <dbReference type="NCBI Taxonomy" id="2807095"/>
    <lineage>
        <taxon>Bacteria</taxon>
        <taxon>Bacillati</taxon>
        <taxon>Bacillota</taxon>
        <taxon>Bacilli</taxon>
        <taxon>Bacillales</taxon>
        <taxon>Paenibacillaceae</taxon>
        <taxon>Paenibacillus</taxon>
    </lineage>
</organism>
<name>A0ABW4DDX6_9BACL</name>
<sequence>MRAAAQPSLCCTSFFSPVSLFHKIVEIANPFLESMDQQLIRQLQNARHREPFGHMEPIDVALSFKTLLNGVLVELLHSGRRGHFTIIIFKGERSS</sequence>
<reference evidence="2" key="1">
    <citation type="journal article" date="2019" name="Int. J. Syst. Evol. Microbiol.">
        <title>The Global Catalogue of Microorganisms (GCM) 10K type strain sequencing project: providing services to taxonomists for standard genome sequencing and annotation.</title>
        <authorList>
            <consortium name="The Broad Institute Genomics Platform"/>
            <consortium name="The Broad Institute Genome Sequencing Center for Infectious Disease"/>
            <person name="Wu L."/>
            <person name="Ma J."/>
        </authorList>
    </citation>
    <scope>NUCLEOTIDE SEQUENCE [LARGE SCALE GENOMIC DNA]</scope>
    <source>
        <strain evidence="2">CCM 9147</strain>
    </source>
</reference>
<protein>
    <submittedName>
        <fullName evidence="1">Uncharacterized protein</fullName>
    </submittedName>
</protein>
<dbReference type="RefSeq" id="WP_229523938.1">
    <property type="nucleotide sequence ID" value="NZ_JAFFQR010000043.1"/>
</dbReference>
<accession>A0ABW4DDX6</accession>